<comment type="caution">
    <text evidence="2">The sequence shown here is derived from an EMBL/GenBank/DDBJ whole genome shotgun (WGS) entry which is preliminary data.</text>
</comment>
<dbReference type="Proteomes" id="UP000310636">
    <property type="component" value="Unassembled WGS sequence"/>
</dbReference>
<dbReference type="CDD" id="cd03801">
    <property type="entry name" value="GT4_PimA-like"/>
    <property type="match status" value="1"/>
</dbReference>
<evidence type="ECO:0000313" key="2">
    <source>
        <dbReference type="EMBL" id="THF80836.1"/>
    </source>
</evidence>
<protein>
    <submittedName>
        <fullName evidence="2">Glycosyltransferase family 4 protein</fullName>
    </submittedName>
</protein>
<sequence>MKSVYVATKTRGFLSELFDSENSEIEFIYENKKMYETNSRKKMMLSKLIKSKLADQLGVIQRIKVNTNSSDIAFSYNRFLNSNVDYVIYLENPVALVHYSIDRSNTILGSLKLKKYFNDPHLKAIVCLSKACYETLGKYYDIPSRIKITQIYPLVNKNSLTSRGSIKEKCNDERVKCLYISSNFNLKGGREILAAFDKLKKIGLDNIKLQIVTKLESVSAGLMLNIQSNKNISLFDFRFNKEELSQLYNDSCILLNPTRQDSFSLVVLEAMKSGNVIISTDLYAIPEMVQHNDNGFLTSPKYRFFNYDNMPNKQVWNDRKNTIYLDFIDTSVVEFLTDKLIYLNSDRIALFNMALRSLERSDQHGFNEKYIIKEWLEILT</sequence>
<dbReference type="SUPFAM" id="SSF53756">
    <property type="entry name" value="UDP-Glycosyltransferase/glycogen phosphorylase"/>
    <property type="match status" value="1"/>
</dbReference>
<evidence type="ECO:0000256" key="1">
    <source>
        <dbReference type="ARBA" id="ARBA00022679"/>
    </source>
</evidence>
<dbReference type="OrthoDB" id="9795068at2"/>
<dbReference type="AlphaFoldDB" id="A0A4S4BZS6"/>
<dbReference type="RefSeq" id="WP_136369675.1">
    <property type="nucleotide sequence ID" value="NZ_SSOB01000010.1"/>
</dbReference>
<accession>A0A4S4BZS6</accession>
<name>A0A4S4BZS6_9BACL</name>
<keyword evidence="3" id="KW-1185">Reference proteome</keyword>
<dbReference type="GO" id="GO:0016757">
    <property type="term" value="F:glycosyltransferase activity"/>
    <property type="evidence" value="ECO:0007669"/>
    <property type="project" value="TreeGrafter"/>
</dbReference>
<gene>
    <name evidence="2" type="ORF">E6C55_10170</name>
</gene>
<dbReference type="Gene3D" id="3.40.50.2000">
    <property type="entry name" value="Glycogen Phosphorylase B"/>
    <property type="match status" value="2"/>
</dbReference>
<dbReference type="GO" id="GO:0009103">
    <property type="term" value="P:lipopolysaccharide biosynthetic process"/>
    <property type="evidence" value="ECO:0007669"/>
    <property type="project" value="TreeGrafter"/>
</dbReference>
<evidence type="ECO:0000313" key="3">
    <source>
        <dbReference type="Proteomes" id="UP000310636"/>
    </source>
</evidence>
<reference evidence="2 3" key="1">
    <citation type="submission" date="2019-04" db="EMBL/GenBank/DDBJ databases">
        <title>Cohnella sp. nov. isolated from preserved vegetables.</title>
        <authorList>
            <person name="Lin S.-Y."/>
            <person name="Hung M.-H."/>
            <person name="Young C.-C."/>
        </authorList>
    </citation>
    <scope>NUCLEOTIDE SEQUENCE [LARGE SCALE GENOMIC DNA]</scope>
    <source>
        <strain evidence="2 3">CC-MHH1044</strain>
    </source>
</reference>
<dbReference type="EMBL" id="SSOB01000010">
    <property type="protein sequence ID" value="THF80836.1"/>
    <property type="molecule type" value="Genomic_DNA"/>
</dbReference>
<proteinExistence type="predicted"/>
<keyword evidence="1 2" id="KW-0808">Transferase</keyword>
<organism evidence="2 3">
    <name type="scientific">Cohnella fermenti</name>
    <dbReference type="NCBI Taxonomy" id="2565925"/>
    <lineage>
        <taxon>Bacteria</taxon>
        <taxon>Bacillati</taxon>
        <taxon>Bacillota</taxon>
        <taxon>Bacilli</taxon>
        <taxon>Bacillales</taxon>
        <taxon>Paenibacillaceae</taxon>
        <taxon>Cohnella</taxon>
    </lineage>
</organism>
<dbReference type="PANTHER" id="PTHR46401:SF2">
    <property type="entry name" value="GLYCOSYLTRANSFERASE WBBK-RELATED"/>
    <property type="match status" value="1"/>
</dbReference>
<dbReference type="PANTHER" id="PTHR46401">
    <property type="entry name" value="GLYCOSYLTRANSFERASE WBBK-RELATED"/>
    <property type="match status" value="1"/>
</dbReference>
<dbReference type="Pfam" id="PF13692">
    <property type="entry name" value="Glyco_trans_1_4"/>
    <property type="match status" value="1"/>
</dbReference>